<evidence type="ECO:0000313" key="2">
    <source>
        <dbReference type="Proteomes" id="UP001499854"/>
    </source>
</evidence>
<dbReference type="Proteomes" id="UP001499854">
    <property type="component" value="Unassembled WGS sequence"/>
</dbReference>
<name>A0ABP5DXZ9_9ACTN</name>
<protein>
    <submittedName>
        <fullName evidence="1">Uncharacterized protein</fullName>
    </submittedName>
</protein>
<dbReference type="RefSeq" id="WP_344660408.1">
    <property type="nucleotide sequence ID" value="NZ_BAAAQM010000040.1"/>
</dbReference>
<reference evidence="2" key="1">
    <citation type="journal article" date="2019" name="Int. J. Syst. Evol. Microbiol.">
        <title>The Global Catalogue of Microorganisms (GCM) 10K type strain sequencing project: providing services to taxonomists for standard genome sequencing and annotation.</title>
        <authorList>
            <consortium name="The Broad Institute Genomics Platform"/>
            <consortium name="The Broad Institute Genome Sequencing Center for Infectious Disease"/>
            <person name="Wu L."/>
            <person name="Ma J."/>
        </authorList>
    </citation>
    <scope>NUCLEOTIDE SEQUENCE [LARGE SCALE GENOMIC DNA]</scope>
    <source>
        <strain evidence="2">JCM 16013</strain>
    </source>
</reference>
<gene>
    <name evidence="1" type="ORF">GCM10009838_58990</name>
</gene>
<evidence type="ECO:0000313" key="1">
    <source>
        <dbReference type="EMBL" id="GAA1988355.1"/>
    </source>
</evidence>
<organism evidence="1 2">
    <name type="scientific">Catenulispora subtropica</name>
    <dbReference type="NCBI Taxonomy" id="450798"/>
    <lineage>
        <taxon>Bacteria</taxon>
        <taxon>Bacillati</taxon>
        <taxon>Actinomycetota</taxon>
        <taxon>Actinomycetes</taxon>
        <taxon>Catenulisporales</taxon>
        <taxon>Catenulisporaceae</taxon>
        <taxon>Catenulispora</taxon>
    </lineage>
</organism>
<proteinExistence type="predicted"/>
<sequence length="67" mass="7034">MAVAQEFAEELIARVGHARVRLARAADTADLPGIAAALDELESAYDAARQSGVVIPRAGSQREEANS</sequence>
<keyword evidence="2" id="KW-1185">Reference proteome</keyword>
<dbReference type="EMBL" id="BAAAQM010000040">
    <property type="protein sequence ID" value="GAA1988355.1"/>
    <property type="molecule type" value="Genomic_DNA"/>
</dbReference>
<comment type="caution">
    <text evidence="1">The sequence shown here is derived from an EMBL/GenBank/DDBJ whole genome shotgun (WGS) entry which is preliminary data.</text>
</comment>
<accession>A0ABP5DXZ9</accession>